<accession>A0A6C0AYM3</accession>
<protein>
    <submittedName>
        <fullName evidence="1">Uncharacterized protein</fullName>
    </submittedName>
</protein>
<dbReference type="AlphaFoldDB" id="A0A6C0AYM3"/>
<proteinExistence type="predicted"/>
<sequence length="132" mass="15810">MINNYLKEFHENPNGIEEYKITILKNHYYEYINSILQIEKKNFQIGVNSNFKLIFFRDKLNPSNEVVLNIIEKKTFFNYRRQISYSISSINLDKTISENTLESKKLLDISINKLNIDENLNKKYCKNYCIII</sequence>
<organism evidence="1">
    <name type="scientific">viral metagenome</name>
    <dbReference type="NCBI Taxonomy" id="1070528"/>
    <lineage>
        <taxon>unclassified sequences</taxon>
        <taxon>metagenomes</taxon>
        <taxon>organismal metagenomes</taxon>
    </lineage>
</organism>
<reference evidence="1" key="1">
    <citation type="journal article" date="2020" name="Nature">
        <title>Giant virus diversity and host interactions through global metagenomics.</title>
        <authorList>
            <person name="Schulz F."/>
            <person name="Roux S."/>
            <person name="Paez-Espino D."/>
            <person name="Jungbluth S."/>
            <person name="Walsh D.A."/>
            <person name="Denef V.J."/>
            <person name="McMahon K.D."/>
            <person name="Konstantinidis K.T."/>
            <person name="Eloe-Fadrosh E.A."/>
            <person name="Kyrpides N.C."/>
            <person name="Woyke T."/>
        </authorList>
    </citation>
    <scope>NUCLEOTIDE SEQUENCE</scope>
    <source>
        <strain evidence="1">GVMAG-S-ERX556022-25</strain>
    </source>
</reference>
<dbReference type="EMBL" id="MN738808">
    <property type="protein sequence ID" value="QHS84450.1"/>
    <property type="molecule type" value="Genomic_DNA"/>
</dbReference>
<name>A0A6C0AYM3_9ZZZZ</name>
<evidence type="ECO:0000313" key="1">
    <source>
        <dbReference type="EMBL" id="QHS84450.1"/>
    </source>
</evidence>